<sequence length="325" mass="36846">MNLSYIRKINGTYGKSCRQAIIDDMLIQYEEANKNVVTEFDVLINSSKAKKVFIDNTPSKVLMEYKNNKNTSDSDFMWEVKNYPNLVKIGSCLMHTNEVTGVDDYYLCMSKPMNKRGYDVNYFQHCNQKIKLNEDLEIPCIAEGESYGVKIFSSSSEILSDVDTKIKVTVQRNSITENIPLNTRFIFGNSKMGIYVVGDISTYNNNLLTFTCKKGNYMEGYDDIKNGIAYNGDLPSIDEPTTPIEYTISGADSIRKGQTETYTISNPDGEWEIEDYSDSVEIISQDSSQIQIKCNVYGDFITLLYTSINDNDVSILAQKDISLVR</sequence>
<proteinExistence type="predicted"/>
<reference evidence="1" key="1">
    <citation type="journal article" date="2021" name="Proc. Natl. Acad. Sci. U.S.A.">
        <title>A Catalog of Tens of Thousands of Viruses from Human Metagenomes Reveals Hidden Associations with Chronic Diseases.</title>
        <authorList>
            <person name="Tisza M.J."/>
            <person name="Buck C.B."/>
        </authorList>
    </citation>
    <scope>NUCLEOTIDE SEQUENCE</scope>
    <source>
        <strain evidence="1">CtE0n6</strain>
    </source>
</reference>
<name>A0A8S5RFV7_9VIRU</name>
<evidence type="ECO:0000313" key="1">
    <source>
        <dbReference type="EMBL" id="DAE30010.1"/>
    </source>
</evidence>
<protein>
    <submittedName>
        <fullName evidence="1">Uncharacterized protein</fullName>
    </submittedName>
</protein>
<accession>A0A8S5RFV7</accession>
<dbReference type="EMBL" id="BK059101">
    <property type="protein sequence ID" value="DAE30010.1"/>
    <property type="molecule type" value="Genomic_DNA"/>
</dbReference>
<organism evidence="1">
    <name type="scientific">virus sp. ctE0n6</name>
    <dbReference type="NCBI Taxonomy" id="2827985"/>
    <lineage>
        <taxon>Viruses</taxon>
    </lineage>
</organism>